<keyword evidence="1" id="KW-0134">Cell wall</keyword>
<feature type="signal peptide" evidence="5">
    <location>
        <begin position="1"/>
        <end position="30"/>
    </location>
</feature>
<organism evidence="9 10">
    <name type="scientific">Brevibacterium pityocampae</name>
    <dbReference type="NCBI Taxonomy" id="506594"/>
    <lineage>
        <taxon>Bacteria</taxon>
        <taxon>Bacillati</taxon>
        <taxon>Actinomycetota</taxon>
        <taxon>Actinomycetes</taxon>
        <taxon>Micrococcales</taxon>
        <taxon>Brevibacteriaceae</taxon>
        <taxon>Brevibacterium</taxon>
    </lineage>
</organism>
<name>A0ABP8JKK8_9MICO</name>
<keyword evidence="3 5" id="KW-0732">Signal</keyword>
<feature type="compositionally biased region" description="Basic and acidic residues" evidence="6">
    <location>
        <begin position="710"/>
        <end position="737"/>
    </location>
</feature>
<evidence type="ECO:0000259" key="8">
    <source>
        <dbReference type="PROSITE" id="PS50847"/>
    </source>
</evidence>
<comment type="similarity">
    <text evidence="5">Belongs to the 5'-nucleotidase family.</text>
</comment>
<dbReference type="PANTHER" id="PTHR11575">
    <property type="entry name" value="5'-NUCLEOTIDASE-RELATED"/>
    <property type="match status" value="1"/>
</dbReference>
<dbReference type="Pfam" id="PF02872">
    <property type="entry name" value="5_nucleotid_C"/>
    <property type="match status" value="1"/>
</dbReference>
<evidence type="ECO:0000256" key="2">
    <source>
        <dbReference type="ARBA" id="ARBA00022525"/>
    </source>
</evidence>
<feature type="transmembrane region" description="Helical" evidence="7">
    <location>
        <begin position="747"/>
        <end position="768"/>
    </location>
</feature>
<dbReference type="Gene3D" id="3.60.21.10">
    <property type="match status" value="1"/>
</dbReference>
<evidence type="ECO:0000256" key="1">
    <source>
        <dbReference type="ARBA" id="ARBA00022512"/>
    </source>
</evidence>
<evidence type="ECO:0000256" key="4">
    <source>
        <dbReference type="ARBA" id="ARBA00023088"/>
    </source>
</evidence>
<feature type="domain" description="Gram-positive cocci surface proteins LPxTG" evidence="8">
    <location>
        <begin position="740"/>
        <end position="774"/>
    </location>
</feature>
<dbReference type="SUPFAM" id="SSF56300">
    <property type="entry name" value="Metallo-dependent phosphatases"/>
    <property type="match status" value="1"/>
</dbReference>
<evidence type="ECO:0000256" key="6">
    <source>
        <dbReference type="SAM" id="MobiDB-lite"/>
    </source>
</evidence>
<protein>
    <recommendedName>
        <fullName evidence="8">Gram-positive cocci surface proteins LPxTG domain-containing protein</fullName>
    </recommendedName>
</protein>
<dbReference type="InterPro" id="IPR019931">
    <property type="entry name" value="LPXTG_anchor"/>
</dbReference>
<feature type="region of interest" description="Disordered" evidence="6">
    <location>
        <begin position="671"/>
        <end position="743"/>
    </location>
</feature>
<dbReference type="SUPFAM" id="SSF55816">
    <property type="entry name" value="5'-nucleotidase (syn. UDP-sugar hydrolase), C-terminal domain"/>
    <property type="match status" value="1"/>
</dbReference>
<dbReference type="RefSeq" id="WP_345031899.1">
    <property type="nucleotide sequence ID" value="NZ_BAABGL010000015.1"/>
</dbReference>
<keyword evidence="7" id="KW-1133">Transmembrane helix</keyword>
<dbReference type="EMBL" id="BAABGL010000015">
    <property type="protein sequence ID" value="GAA4392350.1"/>
    <property type="molecule type" value="Genomic_DNA"/>
</dbReference>
<dbReference type="InterPro" id="IPR008334">
    <property type="entry name" value="5'-Nucleotdase_C"/>
</dbReference>
<evidence type="ECO:0000313" key="10">
    <source>
        <dbReference type="Proteomes" id="UP001500642"/>
    </source>
</evidence>
<reference evidence="10" key="1">
    <citation type="journal article" date="2019" name="Int. J. Syst. Evol. Microbiol.">
        <title>The Global Catalogue of Microorganisms (GCM) 10K type strain sequencing project: providing services to taxonomists for standard genome sequencing and annotation.</title>
        <authorList>
            <consortium name="The Broad Institute Genomics Platform"/>
            <consortium name="The Broad Institute Genome Sequencing Center for Infectious Disease"/>
            <person name="Wu L."/>
            <person name="Ma J."/>
        </authorList>
    </citation>
    <scope>NUCLEOTIDE SEQUENCE [LARGE SCALE GENOMIC DNA]</scope>
    <source>
        <strain evidence="10">JCM 17808</strain>
    </source>
</reference>
<keyword evidence="7" id="KW-0472">Membrane</keyword>
<dbReference type="InterPro" id="IPR004843">
    <property type="entry name" value="Calcineurin-like_PHP"/>
</dbReference>
<keyword evidence="2" id="KW-0964">Secreted</keyword>
<keyword evidence="7" id="KW-0812">Transmembrane</keyword>
<keyword evidence="10" id="KW-1185">Reference proteome</keyword>
<dbReference type="PANTHER" id="PTHR11575:SF24">
    <property type="entry name" value="5'-NUCLEOTIDASE"/>
    <property type="match status" value="1"/>
</dbReference>
<keyword evidence="5" id="KW-0547">Nucleotide-binding</keyword>
<dbReference type="PROSITE" id="PS50847">
    <property type="entry name" value="GRAM_POS_ANCHORING"/>
    <property type="match status" value="1"/>
</dbReference>
<dbReference type="InterPro" id="IPR036907">
    <property type="entry name" value="5'-Nucleotdase_C_sf"/>
</dbReference>
<comment type="caution">
    <text evidence="9">The sequence shown here is derived from an EMBL/GenBank/DDBJ whole genome shotgun (WGS) entry which is preliminary data.</text>
</comment>
<dbReference type="NCBIfam" id="TIGR01167">
    <property type="entry name" value="LPXTG_anchor"/>
    <property type="match status" value="1"/>
</dbReference>
<sequence length="774" mass="80814">MTRRITARLAVGTAAAAGLVLPLGAVPVLAEAPAGTQIQLLGITDFHGRLDSTGANVASVVERERAAHADIGTALLSTGDNIGASTYESSSQQDTPTLEFLNAIGLDATATGNHEYDRGIDDLTGRVSDTADFPHLAANVYTEGTQDVAPGLESHTMLDVEGVRVAVIGVVTEDTESLVSPDGIAGLDFGDPTAAVDRVAGELEELPEAERPDLTVVQAHLGPSDTSSLDAAVASNSEFGTLATEGHESVDAMFFGHSHTDFAFEAPVPGTERTRPLLQSGYYGEAVGQLVLTSTGDGTWTVDTQEILPTEDVTHDSPVVDEAQRIIDEAVAKSKEIGSEVAGSITEDITRAFTEEGREDRGAESTLGNLVADALAQGTGYSQLAPADFGITNPGGLRTDLKCDDQFGSEERCEVTVGELNQVLPFANDHGVVTLTGADVIGLFEEQWQPEGASRPFLHLGISDELDVVYDSEAPRGERVLSVLVDGEEIDPNAEYRVATLSFLAAGGDNFTSFANGTFEQSGLTDFELWERYFNENSPIGPDTDERQADAALDIVHNGTAEVGISYSDDDSGEYVIESTNTEAVEGPFLITLSLPEGVTADFGERAGEQPNTALVTELPAGAEIPFSLSGGEPGEHTFTARITADPASEWWDDNPMPLVHSAEAAYRVTEDDAPGDDDNGSDDGNEDDGNDDGGESPRPSDPAPGPGGDDDRGDGGNGGDDGRGGQDDDGRDDRADGSLPRTGSEIAGALAAALVLLIAGSAAVVAVRRKTAQ</sequence>
<evidence type="ECO:0000256" key="3">
    <source>
        <dbReference type="ARBA" id="ARBA00022729"/>
    </source>
</evidence>
<evidence type="ECO:0000256" key="7">
    <source>
        <dbReference type="SAM" id="Phobius"/>
    </source>
</evidence>
<proteinExistence type="inferred from homology"/>
<keyword evidence="5" id="KW-0378">Hydrolase</keyword>
<gene>
    <name evidence="9" type="ORF">GCM10023167_20480</name>
</gene>
<dbReference type="PRINTS" id="PR01607">
    <property type="entry name" value="APYRASEFAMLY"/>
</dbReference>
<accession>A0ABP8JKK8</accession>
<dbReference type="Gene3D" id="3.90.780.10">
    <property type="entry name" value="5'-Nucleotidase, C-terminal domain"/>
    <property type="match status" value="1"/>
</dbReference>
<feature type="chain" id="PRO_5045003223" description="Gram-positive cocci surface proteins LPxTG domain-containing protein" evidence="5">
    <location>
        <begin position="31"/>
        <end position="774"/>
    </location>
</feature>
<dbReference type="InterPro" id="IPR006179">
    <property type="entry name" value="5_nucleotidase/apyrase"/>
</dbReference>
<dbReference type="Proteomes" id="UP001500642">
    <property type="component" value="Unassembled WGS sequence"/>
</dbReference>
<feature type="compositionally biased region" description="Acidic residues" evidence="6">
    <location>
        <begin position="672"/>
        <end position="695"/>
    </location>
</feature>
<keyword evidence="4" id="KW-0572">Peptidoglycan-anchor</keyword>
<evidence type="ECO:0000256" key="5">
    <source>
        <dbReference type="RuleBase" id="RU362119"/>
    </source>
</evidence>
<dbReference type="Pfam" id="PF00149">
    <property type="entry name" value="Metallophos"/>
    <property type="match status" value="1"/>
</dbReference>
<dbReference type="InterPro" id="IPR029052">
    <property type="entry name" value="Metallo-depent_PP-like"/>
</dbReference>
<evidence type="ECO:0000313" key="9">
    <source>
        <dbReference type="EMBL" id="GAA4392350.1"/>
    </source>
</evidence>